<dbReference type="EMBL" id="WHOD01000016">
    <property type="protein sequence ID" value="NOU92521.1"/>
    <property type="molecule type" value="Genomic_DNA"/>
</dbReference>
<dbReference type="Proteomes" id="UP000641588">
    <property type="component" value="Unassembled WGS sequence"/>
</dbReference>
<evidence type="ECO:0000313" key="1">
    <source>
        <dbReference type="EMBL" id="NOU92521.1"/>
    </source>
</evidence>
<protein>
    <submittedName>
        <fullName evidence="1">Uncharacterized protein</fullName>
    </submittedName>
</protein>
<keyword evidence="2" id="KW-1185">Reference proteome</keyword>
<accession>A0A972GXU1</accession>
<evidence type="ECO:0000313" key="2">
    <source>
        <dbReference type="Proteomes" id="UP000641588"/>
    </source>
</evidence>
<sequence length="185" mass="21429">MYFCSGSANLHEQKYNGFDIAKTVELLRRCAYIEHSCVRALAGWFLKVPRWERKIQLGYLLFGHAERVYELQGRLEELRGGHREANMEPALAQLGKELVHAPDEASFLRGYIWMFNSLSEFYRDYLEVADHAANALGIRYVRRYVSYIERELEELRGQGYSATKLDPHVGTWIAHLSSCLPNQEA</sequence>
<dbReference type="AlphaFoldDB" id="A0A972GXU1"/>
<reference evidence="1" key="1">
    <citation type="submission" date="2019-10" db="EMBL/GenBank/DDBJ databases">
        <title>Description of Paenibacillus glebae sp. nov.</title>
        <authorList>
            <person name="Carlier A."/>
            <person name="Qi S."/>
        </authorList>
    </citation>
    <scope>NUCLEOTIDE SEQUENCE</scope>
    <source>
        <strain evidence="1">LMG 31456</strain>
    </source>
</reference>
<name>A0A972GXU1_9BACL</name>
<gene>
    <name evidence="1" type="ORF">GC093_04635</name>
</gene>
<dbReference type="RefSeq" id="WP_171650717.1">
    <property type="nucleotide sequence ID" value="NZ_WHOD01000016.1"/>
</dbReference>
<comment type="caution">
    <text evidence="1">The sequence shown here is derived from an EMBL/GenBank/DDBJ whole genome shotgun (WGS) entry which is preliminary data.</text>
</comment>
<organism evidence="1 2">
    <name type="scientific">Paenibacillus foliorum</name>
    <dbReference type="NCBI Taxonomy" id="2654974"/>
    <lineage>
        <taxon>Bacteria</taxon>
        <taxon>Bacillati</taxon>
        <taxon>Bacillota</taxon>
        <taxon>Bacilli</taxon>
        <taxon>Bacillales</taxon>
        <taxon>Paenibacillaceae</taxon>
        <taxon>Paenibacillus</taxon>
    </lineage>
</organism>
<proteinExistence type="predicted"/>